<comment type="caution">
    <text evidence="3">The sequence shown here is derived from an EMBL/GenBank/DDBJ whole genome shotgun (WGS) entry which is preliminary data.</text>
</comment>
<evidence type="ECO:0000313" key="4">
    <source>
        <dbReference type="Proteomes" id="UP001596417"/>
    </source>
</evidence>
<dbReference type="EMBL" id="JBHTAX010000004">
    <property type="protein sequence ID" value="MFC7192463.1"/>
    <property type="molecule type" value="Genomic_DNA"/>
</dbReference>
<dbReference type="EMBL" id="JBHTAX010000004">
    <property type="protein sequence ID" value="MFC7192047.1"/>
    <property type="molecule type" value="Genomic_DNA"/>
</dbReference>
<reference evidence="4" key="2">
    <citation type="journal article" date="2019" name="Int. J. Syst. Evol. Microbiol.">
        <title>The Global Catalogue of Microorganisms (GCM) 10K type strain sequencing project: providing services to taxonomists for standard genome sequencing and annotation.</title>
        <authorList>
            <consortium name="The Broad Institute Genomics Platform"/>
            <consortium name="The Broad Institute Genome Sequencing Center for Infectious Disease"/>
            <person name="Wu L."/>
            <person name="Ma J."/>
        </authorList>
    </citation>
    <scope>NUCLEOTIDE SEQUENCE [LARGE SCALE GENOMIC DNA]</scope>
    <source>
        <strain evidence="4">RDMS1</strain>
    </source>
</reference>
<accession>A0ABD5YTK9</accession>
<feature type="transmembrane region" description="Helical" evidence="1">
    <location>
        <begin position="125"/>
        <end position="150"/>
    </location>
</feature>
<dbReference type="GO" id="GO:0016757">
    <property type="term" value="F:glycosyltransferase activity"/>
    <property type="evidence" value="ECO:0007669"/>
    <property type="project" value="UniProtKB-KW"/>
</dbReference>
<organism evidence="3 4">
    <name type="scientific">Halocatena marina</name>
    <dbReference type="NCBI Taxonomy" id="2934937"/>
    <lineage>
        <taxon>Archaea</taxon>
        <taxon>Methanobacteriati</taxon>
        <taxon>Methanobacteriota</taxon>
        <taxon>Stenosarchaea group</taxon>
        <taxon>Halobacteria</taxon>
        <taxon>Halobacteriales</taxon>
        <taxon>Natronomonadaceae</taxon>
        <taxon>Halocatena</taxon>
    </lineage>
</organism>
<evidence type="ECO:0000313" key="3">
    <source>
        <dbReference type="EMBL" id="MFC7192463.1"/>
    </source>
</evidence>
<gene>
    <name evidence="2" type="ORF">ACFQL7_21075</name>
    <name evidence="3" type="ORF">ACFQL7_23375</name>
</gene>
<reference evidence="3" key="3">
    <citation type="submission" date="2024-09" db="EMBL/GenBank/DDBJ databases">
        <authorList>
            <person name="Sun Q."/>
        </authorList>
    </citation>
    <scope>NUCLEOTIDE SEQUENCE</scope>
    <source>
        <strain evidence="3">NBRC 107106</strain>
    </source>
</reference>
<keyword evidence="3" id="KW-0808">Transferase</keyword>
<dbReference type="AlphaFoldDB" id="A0ABD5YTK9"/>
<feature type="transmembrane region" description="Helical" evidence="1">
    <location>
        <begin position="288"/>
        <end position="306"/>
    </location>
</feature>
<feature type="transmembrane region" description="Helical" evidence="1">
    <location>
        <begin position="20"/>
        <end position="38"/>
    </location>
</feature>
<evidence type="ECO:0000313" key="2">
    <source>
        <dbReference type="EMBL" id="MFC7192047.1"/>
    </source>
</evidence>
<feature type="transmembrane region" description="Helical" evidence="1">
    <location>
        <begin position="170"/>
        <end position="195"/>
    </location>
</feature>
<feature type="transmembrane region" description="Helical" evidence="1">
    <location>
        <begin position="312"/>
        <end position="330"/>
    </location>
</feature>
<keyword evidence="4" id="KW-1185">Reference proteome</keyword>
<feature type="transmembrane region" description="Helical" evidence="1">
    <location>
        <begin position="337"/>
        <end position="353"/>
    </location>
</feature>
<dbReference type="InterPro" id="IPR031897">
    <property type="entry name" value="AglS"/>
</dbReference>
<keyword evidence="1" id="KW-1133">Transmembrane helix</keyword>
<sequence length="416" mass="46210">MSYQSWRLNELFKRLHTHWWLSAVAVFAALQLSIYFPLRQTRRMLPDAAVFLLGGDLLAAGYAPYLRLWDVKPPMIYNTTALFALIAPGDPWTQFYLGSALTTIAAVVIVLLAASLTYRLTARPFAAFVTAVLIIGFHNFVQLPSVGIFPKYFTISFGLASVWCSLDDRPALASAFATIAAGYWQWGLIFVMLVYGRAWRQDRLAHWRPMVFASLCVTIIAVMPIVLLGGGVPMIVEVIIDVFRLGDHGQTLVDRIQKFIRFTGFLWPLLVAGVVGAVETAYRERAHYWLAAGALWPVWQIGFVDFDSLADLHLLLVFAAIGLGVAVGTLRLERHQQIIVVCLVLAFAGGQLYDMRQVLDTPDDNSVSPDANSSRGAFIDQRIPPESCSISMGEKMSQLYSDRPDSRYCGTQVPVG</sequence>
<feature type="transmembrane region" description="Helical" evidence="1">
    <location>
        <begin position="207"/>
        <end position="240"/>
    </location>
</feature>
<reference evidence="3" key="1">
    <citation type="journal article" date="2014" name="Int. J. Syst. Evol. Microbiol.">
        <title>Complete genome sequence of Corynebacterium casei LMG S-19264T (=DSM 44701T), isolated from a smear-ripened cheese.</title>
        <authorList>
            <consortium name="US DOE Joint Genome Institute (JGI-PGF)"/>
            <person name="Walter F."/>
            <person name="Albersmeier A."/>
            <person name="Kalinowski J."/>
            <person name="Ruckert C."/>
        </authorList>
    </citation>
    <scope>NUCLEOTIDE SEQUENCE [LARGE SCALE GENOMIC DNA]</scope>
    <source>
        <strain evidence="3">NBRC 107106</strain>
    </source>
</reference>
<dbReference type="GeneID" id="76202143"/>
<dbReference type="Pfam" id="PF15971">
    <property type="entry name" value="Mannosyl_trans4"/>
    <property type="match status" value="1"/>
</dbReference>
<dbReference type="Proteomes" id="UP001596417">
    <property type="component" value="Unassembled WGS sequence"/>
</dbReference>
<feature type="transmembrane region" description="Helical" evidence="1">
    <location>
        <begin position="260"/>
        <end position="281"/>
    </location>
</feature>
<keyword evidence="1" id="KW-0472">Membrane</keyword>
<dbReference type="RefSeq" id="WP_264556435.1">
    <property type="nucleotide sequence ID" value="NZ_CP109980.1"/>
</dbReference>
<name>A0ABD5YTK9_9EURY</name>
<protein>
    <submittedName>
        <fullName evidence="3">DolP-mannose mannosyltransferase</fullName>
    </submittedName>
</protein>
<feature type="transmembrane region" description="Helical" evidence="1">
    <location>
        <begin position="45"/>
        <end position="65"/>
    </location>
</feature>
<keyword evidence="1" id="KW-0812">Transmembrane</keyword>
<feature type="transmembrane region" description="Helical" evidence="1">
    <location>
        <begin position="95"/>
        <end position="118"/>
    </location>
</feature>
<keyword evidence="3" id="KW-0328">Glycosyltransferase</keyword>
<evidence type="ECO:0000256" key="1">
    <source>
        <dbReference type="SAM" id="Phobius"/>
    </source>
</evidence>
<proteinExistence type="predicted"/>